<feature type="compositionally biased region" description="Polar residues" evidence="1">
    <location>
        <begin position="166"/>
        <end position="192"/>
    </location>
</feature>
<feature type="region of interest" description="Disordered" evidence="1">
    <location>
        <begin position="378"/>
        <end position="431"/>
    </location>
</feature>
<protein>
    <submittedName>
        <fullName evidence="2">Uncharacterized protein</fullName>
    </submittedName>
</protein>
<feature type="region of interest" description="Disordered" evidence="1">
    <location>
        <begin position="684"/>
        <end position="706"/>
    </location>
</feature>
<gene>
    <name evidence="2" type="ORF">MELIAE_LOCUS11591</name>
</gene>
<feature type="compositionally biased region" description="Polar residues" evidence="1">
    <location>
        <begin position="244"/>
        <end position="275"/>
    </location>
</feature>
<evidence type="ECO:0000313" key="2">
    <source>
        <dbReference type="EMBL" id="CAH0562489.1"/>
    </source>
</evidence>
<dbReference type="OrthoDB" id="7743577at2759"/>
<dbReference type="AlphaFoldDB" id="A0A9P0BC86"/>
<evidence type="ECO:0000256" key="1">
    <source>
        <dbReference type="SAM" id="MobiDB-lite"/>
    </source>
</evidence>
<proteinExistence type="predicted"/>
<feature type="compositionally biased region" description="Polar residues" evidence="1">
    <location>
        <begin position="380"/>
        <end position="393"/>
    </location>
</feature>
<feature type="region of interest" description="Disordered" evidence="1">
    <location>
        <begin position="166"/>
        <end position="275"/>
    </location>
</feature>
<feature type="compositionally biased region" description="Polar residues" evidence="1">
    <location>
        <begin position="42"/>
        <end position="53"/>
    </location>
</feature>
<feature type="compositionally biased region" description="Polar residues" evidence="1">
    <location>
        <begin position="697"/>
        <end position="706"/>
    </location>
</feature>
<name>A0A9P0BC86_BRAAE</name>
<keyword evidence="3" id="KW-1185">Reference proteome</keyword>
<feature type="compositionally biased region" description="Low complexity" evidence="1">
    <location>
        <begin position="196"/>
        <end position="232"/>
    </location>
</feature>
<feature type="region of interest" description="Disordered" evidence="1">
    <location>
        <begin position="528"/>
        <end position="576"/>
    </location>
</feature>
<feature type="compositionally biased region" description="Low complexity" evidence="1">
    <location>
        <begin position="139"/>
        <end position="148"/>
    </location>
</feature>
<accession>A0A9P0BC86</accession>
<feature type="compositionally biased region" description="Basic and acidic residues" evidence="1">
    <location>
        <begin position="533"/>
        <end position="548"/>
    </location>
</feature>
<evidence type="ECO:0000313" key="3">
    <source>
        <dbReference type="Proteomes" id="UP001154078"/>
    </source>
</evidence>
<reference evidence="2" key="1">
    <citation type="submission" date="2021-12" db="EMBL/GenBank/DDBJ databases">
        <authorList>
            <person name="King R."/>
        </authorList>
    </citation>
    <scope>NUCLEOTIDE SEQUENCE</scope>
</reference>
<feature type="compositionally biased region" description="Basic and acidic residues" evidence="1">
    <location>
        <begin position="467"/>
        <end position="478"/>
    </location>
</feature>
<feature type="compositionally biased region" description="Low complexity" evidence="1">
    <location>
        <begin position="109"/>
        <end position="120"/>
    </location>
</feature>
<feature type="region of interest" description="Disordered" evidence="1">
    <location>
        <begin position="36"/>
        <end position="72"/>
    </location>
</feature>
<feature type="compositionally biased region" description="Polar residues" evidence="1">
    <location>
        <begin position="479"/>
        <end position="488"/>
    </location>
</feature>
<feature type="region of interest" description="Disordered" evidence="1">
    <location>
        <begin position="467"/>
        <end position="488"/>
    </location>
</feature>
<organism evidence="2 3">
    <name type="scientific">Brassicogethes aeneus</name>
    <name type="common">Rape pollen beetle</name>
    <name type="synonym">Meligethes aeneus</name>
    <dbReference type="NCBI Taxonomy" id="1431903"/>
    <lineage>
        <taxon>Eukaryota</taxon>
        <taxon>Metazoa</taxon>
        <taxon>Ecdysozoa</taxon>
        <taxon>Arthropoda</taxon>
        <taxon>Hexapoda</taxon>
        <taxon>Insecta</taxon>
        <taxon>Pterygota</taxon>
        <taxon>Neoptera</taxon>
        <taxon>Endopterygota</taxon>
        <taxon>Coleoptera</taxon>
        <taxon>Polyphaga</taxon>
        <taxon>Cucujiformia</taxon>
        <taxon>Nitidulidae</taxon>
        <taxon>Meligethinae</taxon>
        <taxon>Brassicogethes</taxon>
    </lineage>
</organism>
<dbReference type="Proteomes" id="UP001154078">
    <property type="component" value="Chromosome 8"/>
</dbReference>
<dbReference type="EMBL" id="OV121139">
    <property type="protein sequence ID" value="CAH0562489.1"/>
    <property type="molecule type" value="Genomic_DNA"/>
</dbReference>
<sequence length="802" mass="91066">MERKSTSYSNDIPSPVLLRRRLSAPETIMRKHVLAQQRSDDITQNDTRNSQWRMENAAESDPNLNKKRDSGLMRKSTLLRRLWSNSKPLSGARFSGSFYEWQHSFGKMSSSNSLTTSNHSSPEHKSQSRRSSPQHFQRKLSPSPSKMMSPKRKVSVYNGNYEYTSYSSNSATDNSNISSSLDNRTSRTITPKTESENYSTRSTTTSYTTFSENSDSAITNSHYSNNNSTTSSEITKQFIEESDNSNQEANQTTTTKETAKNINSSPKSESGTQTSDLTNLNVISNVQLSQSTLDLIFQQVIQDVNKTSPHVDTTPVSDVKKVIQVQEIPSFYLKRKEDITVDDQQHQRIVKYMISNIGTGSPYSKPAEVPQVVVPRFSAQPRSSSMEVNTSSGESDDKESDTVSLVDSLEDPHSPRVNNISPMLPDNSNKIRKLPKPSTFFIPMESNQVELKAVSDLLPDKVREKLNKRQQKLHEKSKLSSPRSDSNYISASDNQLHFVAHDSSDLNVKSTPVLPQVNYKKKRNKPLLPSIESIRKTKIDKREKDPKLKVKRKSIPKEDLQQSKSKNWMPKPRNKMNEKLTPIYTSKNEYVYNAEPRRIYHKTEFSNNNKRIEILEIMECVETPEKNHIFKGKSKIPVLVNQKLPKINDGSHKPSFLDFDQVEASDPKLDQLIANILIDTLNNSAESPKNKNERKSSGSPTKYNNAKYQQKFDVIPEELQSLEDNLLRTDIRNNNNTENNYEATNSETDNPTYKGKAAVAVVRDENFSTIPKGWITFYMLHKNQGTPDSTSDEGINLSTYQT</sequence>
<feature type="region of interest" description="Disordered" evidence="1">
    <location>
        <begin position="109"/>
        <end position="152"/>
    </location>
</feature>